<dbReference type="Proteomes" id="UP001596119">
    <property type="component" value="Unassembled WGS sequence"/>
</dbReference>
<dbReference type="InterPro" id="IPR002346">
    <property type="entry name" value="Mopterin_DH_FAD-bd"/>
</dbReference>
<dbReference type="InterPro" id="IPR036318">
    <property type="entry name" value="FAD-bd_PCMH-like_sf"/>
</dbReference>
<evidence type="ECO:0000256" key="2">
    <source>
        <dbReference type="ARBA" id="ARBA00022827"/>
    </source>
</evidence>
<dbReference type="PROSITE" id="PS51387">
    <property type="entry name" value="FAD_PCMH"/>
    <property type="match status" value="1"/>
</dbReference>
<dbReference type="Gene3D" id="3.30.465.10">
    <property type="match status" value="1"/>
</dbReference>
<dbReference type="InterPro" id="IPR051312">
    <property type="entry name" value="Diverse_Substr_Oxidored"/>
</dbReference>
<gene>
    <name evidence="5" type="ORF">ACFQH9_14495</name>
</gene>
<dbReference type="PANTHER" id="PTHR42659:SF2">
    <property type="entry name" value="XANTHINE DEHYDROGENASE SUBUNIT C-RELATED"/>
    <property type="match status" value="1"/>
</dbReference>
<reference evidence="6" key="1">
    <citation type="journal article" date="2019" name="Int. J. Syst. Evol. Microbiol.">
        <title>The Global Catalogue of Microorganisms (GCM) 10K type strain sequencing project: providing services to taxonomists for standard genome sequencing and annotation.</title>
        <authorList>
            <consortium name="The Broad Institute Genomics Platform"/>
            <consortium name="The Broad Institute Genome Sequencing Center for Infectious Disease"/>
            <person name="Wu L."/>
            <person name="Ma J."/>
        </authorList>
    </citation>
    <scope>NUCLEOTIDE SEQUENCE [LARGE SCALE GENOMIC DNA]</scope>
    <source>
        <strain evidence="6">CGMCC 4.7397</strain>
    </source>
</reference>
<keyword evidence="3" id="KW-0560">Oxidoreductase</keyword>
<dbReference type="PANTHER" id="PTHR42659">
    <property type="entry name" value="XANTHINE DEHYDROGENASE SUBUNIT C-RELATED"/>
    <property type="match status" value="1"/>
</dbReference>
<dbReference type="SUPFAM" id="SSF56176">
    <property type="entry name" value="FAD-binding/transporter-associated domain-like"/>
    <property type="match status" value="1"/>
</dbReference>
<sequence>MKPAPFDYARPSTLDEALGLLAGHGASARVLAGGQSLLPQMALRQVRPRLLVDVNRVPELGTRTTADGELRLGATVRQAAALRAGSGAGLLDAALPWVGNPGTRSRGTLVGSLCAADPAAELPTVLLATGGSLEVRSAAGSRTVAAAELYRGPGRTALAPDELVVAATFPLDAADTRSAWLEFGHRPGDLPLVGVGVVAQVRDGLVDGVRVACAGVHDVPWSVPVGDLPGAADRGLAREVAEAAARECSPADDHRTTAAHRRVLVRTLVRRALEQVLRPDGEEATDAA</sequence>
<evidence type="ECO:0000259" key="4">
    <source>
        <dbReference type="PROSITE" id="PS51387"/>
    </source>
</evidence>
<name>A0ABW1I721_9PSEU</name>
<dbReference type="InterPro" id="IPR016167">
    <property type="entry name" value="FAD-bd_PCMH_sub1"/>
</dbReference>
<dbReference type="Pfam" id="PF00941">
    <property type="entry name" value="FAD_binding_5"/>
    <property type="match status" value="1"/>
</dbReference>
<evidence type="ECO:0000256" key="3">
    <source>
        <dbReference type="ARBA" id="ARBA00023002"/>
    </source>
</evidence>
<dbReference type="RefSeq" id="WP_379566584.1">
    <property type="nucleotide sequence ID" value="NZ_JBHSQK010000032.1"/>
</dbReference>
<dbReference type="Pfam" id="PF03450">
    <property type="entry name" value="CO_deh_flav_C"/>
    <property type="match status" value="1"/>
</dbReference>
<dbReference type="InterPro" id="IPR036683">
    <property type="entry name" value="CO_DH_flav_C_dom_sf"/>
</dbReference>
<evidence type="ECO:0000313" key="5">
    <source>
        <dbReference type="EMBL" id="MFC5949482.1"/>
    </source>
</evidence>
<organism evidence="5 6">
    <name type="scientific">Pseudonocardia lutea</name>
    <dbReference type="NCBI Taxonomy" id="2172015"/>
    <lineage>
        <taxon>Bacteria</taxon>
        <taxon>Bacillati</taxon>
        <taxon>Actinomycetota</taxon>
        <taxon>Actinomycetes</taxon>
        <taxon>Pseudonocardiales</taxon>
        <taxon>Pseudonocardiaceae</taxon>
        <taxon>Pseudonocardia</taxon>
    </lineage>
</organism>
<dbReference type="Gene3D" id="3.30.390.50">
    <property type="entry name" value="CO dehydrogenase flavoprotein, C-terminal domain"/>
    <property type="match status" value="1"/>
</dbReference>
<dbReference type="SMART" id="SM01092">
    <property type="entry name" value="CO_deh_flav_C"/>
    <property type="match status" value="1"/>
</dbReference>
<dbReference type="SUPFAM" id="SSF55447">
    <property type="entry name" value="CO dehydrogenase flavoprotein C-terminal domain-like"/>
    <property type="match status" value="1"/>
</dbReference>
<dbReference type="InterPro" id="IPR016169">
    <property type="entry name" value="FAD-bd_PCMH_sub2"/>
</dbReference>
<evidence type="ECO:0000256" key="1">
    <source>
        <dbReference type="ARBA" id="ARBA00022630"/>
    </source>
</evidence>
<protein>
    <submittedName>
        <fullName evidence="5">FAD binding domain-containing protein</fullName>
    </submittedName>
</protein>
<dbReference type="EMBL" id="JBHSQK010000032">
    <property type="protein sequence ID" value="MFC5949482.1"/>
    <property type="molecule type" value="Genomic_DNA"/>
</dbReference>
<keyword evidence="1" id="KW-0285">Flavoprotein</keyword>
<evidence type="ECO:0000313" key="6">
    <source>
        <dbReference type="Proteomes" id="UP001596119"/>
    </source>
</evidence>
<dbReference type="Gene3D" id="3.30.43.10">
    <property type="entry name" value="Uridine Diphospho-n-acetylenolpyruvylglucosamine Reductase, domain 2"/>
    <property type="match status" value="1"/>
</dbReference>
<dbReference type="InterPro" id="IPR016166">
    <property type="entry name" value="FAD-bd_PCMH"/>
</dbReference>
<accession>A0ABW1I721</accession>
<proteinExistence type="predicted"/>
<keyword evidence="6" id="KW-1185">Reference proteome</keyword>
<dbReference type="InterPro" id="IPR005107">
    <property type="entry name" value="CO_DH_flav_C"/>
</dbReference>
<comment type="caution">
    <text evidence="5">The sequence shown here is derived from an EMBL/GenBank/DDBJ whole genome shotgun (WGS) entry which is preliminary data.</text>
</comment>
<feature type="domain" description="FAD-binding PCMH-type" evidence="4">
    <location>
        <begin position="1"/>
        <end position="174"/>
    </location>
</feature>
<keyword evidence="2" id="KW-0274">FAD</keyword>